<evidence type="ECO:0000256" key="1">
    <source>
        <dbReference type="SAM" id="Coils"/>
    </source>
</evidence>
<dbReference type="InterPro" id="IPR043504">
    <property type="entry name" value="Peptidase_S1_PA_chymotrypsin"/>
</dbReference>
<dbReference type="GO" id="GO:0008233">
    <property type="term" value="F:peptidase activity"/>
    <property type="evidence" value="ECO:0007669"/>
    <property type="project" value="UniProtKB-KW"/>
</dbReference>
<dbReference type="AlphaFoldDB" id="A0A411PJR7"/>
<evidence type="ECO:0000313" key="3">
    <source>
        <dbReference type="Proteomes" id="UP000291106"/>
    </source>
</evidence>
<evidence type="ECO:0000313" key="2">
    <source>
        <dbReference type="EMBL" id="QBF83775.1"/>
    </source>
</evidence>
<keyword evidence="1" id="KW-0175">Coiled coil</keyword>
<dbReference type="EMBL" id="CP036200">
    <property type="protein sequence ID" value="QBF83775.1"/>
    <property type="molecule type" value="Genomic_DNA"/>
</dbReference>
<dbReference type="Proteomes" id="UP000291106">
    <property type="component" value="Chromosome"/>
</dbReference>
<keyword evidence="2" id="KW-0645">Protease</keyword>
<dbReference type="OrthoDB" id="9766361at2"/>
<reference evidence="2 3" key="1">
    <citation type="submission" date="2019-02" db="EMBL/GenBank/DDBJ databases">
        <title>Shewanella sp. D4-2 isolated from Dokdo Island.</title>
        <authorList>
            <person name="Baek K."/>
        </authorList>
    </citation>
    <scope>NUCLEOTIDE SEQUENCE [LARGE SCALE GENOMIC DNA]</scope>
    <source>
        <strain evidence="2 3">D4-2</strain>
    </source>
</reference>
<dbReference type="Gene3D" id="2.40.10.10">
    <property type="entry name" value="Trypsin-like serine proteases"/>
    <property type="match status" value="2"/>
</dbReference>
<gene>
    <name evidence="2" type="ORF">EXU30_14550</name>
</gene>
<dbReference type="KEGG" id="smai:EXU30_14550"/>
<keyword evidence="3" id="KW-1185">Reference proteome</keyword>
<keyword evidence="2" id="KW-0378">Hydrolase</keyword>
<accession>A0A411PJR7</accession>
<name>A0A411PJR7_9GAMM</name>
<dbReference type="InterPro" id="IPR009003">
    <property type="entry name" value="Peptidase_S1_PA"/>
</dbReference>
<sequence>MNSSIVKVTNKSGNTLGTGFVIKSDKNGSYIVTCNHALGDHSGIKTNNILSSLINKCEERDLAVLYTEGLKLEPLKLAAPGNGKVKVTGYSKIIGNEKKETIHNIEIKRDITISDNSYIKLYPKESIGEGYSGSPVICEVTDNVVGVVSIKQKSENYAISSKHIKDLVNITINEAIDSKKSRLKSNLNQVEKAIISKELEKNFNNALSSFSTQKNSWVTPNINRKDESESRKSEKVELESIIRNPCSLVINSRQQYGATTLSHYLIKEAWNDCDGSSFWLYLDATKLKPHKKEIIKYINRKLSDLSIAMEDIECIILDEFSTSITNGSRLLEEIHYLFESKPIILMYSMDDNPLISEKIALPRKFHELYLWALDRKG</sequence>
<dbReference type="SUPFAM" id="SSF50494">
    <property type="entry name" value="Trypsin-like serine proteases"/>
    <property type="match status" value="1"/>
</dbReference>
<organism evidence="2 3">
    <name type="scientific">Shewanella maritima</name>
    <dbReference type="NCBI Taxonomy" id="2520507"/>
    <lineage>
        <taxon>Bacteria</taxon>
        <taxon>Pseudomonadati</taxon>
        <taxon>Pseudomonadota</taxon>
        <taxon>Gammaproteobacteria</taxon>
        <taxon>Alteromonadales</taxon>
        <taxon>Shewanellaceae</taxon>
        <taxon>Shewanella</taxon>
    </lineage>
</organism>
<protein>
    <submittedName>
        <fullName evidence="2">Serine protease</fullName>
    </submittedName>
</protein>
<feature type="coiled-coil region" evidence="1">
    <location>
        <begin position="173"/>
        <end position="200"/>
    </location>
</feature>
<dbReference type="RefSeq" id="WP_130601225.1">
    <property type="nucleotide sequence ID" value="NZ_CP036200.1"/>
</dbReference>
<dbReference type="Pfam" id="PF13365">
    <property type="entry name" value="Trypsin_2"/>
    <property type="match status" value="1"/>
</dbReference>
<proteinExistence type="predicted"/>
<dbReference type="GO" id="GO:0006508">
    <property type="term" value="P:proteolysis"/>
    <property type="evidence" value="ECO:0007669"/>
    <property type="project" value="UniProtKB-KW"/>
</dbReference>